<evidence type="ECO:0000313" key="3">
    <source>
        <dbReference type="Proteomes" id="UP000275267"/>
    </source>
</evidence>
<evidence type="ECO:0000313" key="2">
    <source>
        <dbReference type="EMBL" id="RLN22464.1"/>
    </source>
</evidence>
<evidence type="ECO:0000256" key="1">
    <source>
        <dbReference type="SAM" id="MobiDB-lite"/>
    </source>
</evidence>
<gene>
    <name evidence="2" type="ORF">C2845_PM07G11010</name>
</gene>
<accession>A0A3L6SKX3</accession>
<comment type="caution">
    <text evidence="2">The sequence shown here is derived from an EMBL/GenBank/DDBJ whole genome shotgun (WGS) entry which is preliminary data.</text>
</comment>
<feature type="compositionally biased region" description="Polar residues" evidence="1">
    <location>
        <begin position="119"/>
        <end position="136"/>
    </location>
</feature>
<proteinExistence type="predicted"/>
<organism evidence="2 3">
    <name type="scientific">Panicum miliaceum</name>
    <name type="common">Proso millet</name>
    <name type="synonym">Broomcorn millet</name>
    <dbReference type="NCBI Taxonomy" id="4540"/>
    <lineage>
        <taxon>Eukaryota</taxon>
        <taxon>Viridiplantae</taxon>
        <taxon>Streptophyta</taxon>
        <taxon>Embryophyta</taxon>
        <taxon>Tracheophyta</taxon>
        <taxon>Spermatophyta</taxon>
        <taxon>Magnoliopsida</taxon>
        <taxon>Liliopsida</taxon>
        <taxon>Poales</taxon>
        <taxon>Poaceae</taxon>
        <taxon>PACMAD clade</taxon>
        <taxon>Panicoideae</taxon>
        <taxon>Panicodae</taxon>
        <taxon>Paniceae</taxon>
        <taxon>Panicinae</taxon>
        <taxon>Panicum</taxon>
        <taxon>Panicum sect. Panicum</taxon>
    </lineage>
</organism>
<dbReference type="AlphaFoldDB" id="A0A3L6SKX3"/>
<dbReference type="PANTHER" id="PTHR34835">
    <property type="entry name" value="OS07G0283600 PROTEIN-RELATED"/>
    <property type="match status" value="1"/>
</dbReference>
<dbReference type="PANTHER" id="PTHR34835:SF85">
    <property type="entry name" value="AMINOTRANSFERASE-LIKE PLANT MOBILE DOMAIN-CONTAINING PROTEIN"/>
    <property type="match status" value="1"/>
</dbReference>
<reference evidence="3" key="1">
    <citation type="journal article" date="2019" name="Nat. Commun.">
        <title>The genome of broomcorn millet.</title>
        <authorList>
            <person name="Zou C."/>
            <person name="Miki D."/>
            <person name="Li D."/>
            <person name="Tang Q."/>
            <person name="Xiao L."/>
            <person name="Rajput S."/>
            <person name="Deng P."/>
            <person name="Jia W."/>
            <person name="Huang R."/>
            <person name="Zhang M."/>
            <person name="Sun Y."/>
            <person name="Hu J."/>
            <person name="Fu X."/>
            <person name="Schnable P.S."/>
            <person name="Li F."/>
            <person name="Zhang H."/>
            <person name="Feng B."/>
            <person name="Zhu X."/>
            <person name="Liu R."/>
            <person name="Schnable J.C."/>
            <person name="Zhu J.-K."/>
            <person name="Zhang H."/>
        </authorList>
    </citation>
    <scope>NUCLEOTIDE SEQUENCE [LARGE SCALE GENOMIC DNA]</scope>
</reference>
<dbReference type="OrthoDB" id="696856at2759"/>
<sequence>MSYISRWGEYFPMPCNALGRYSDYVPAAETHVRDPHSPMVQGYTIDANEVRPAVTTDSHQYFAAQHAFGSGAGDHADDVSLQPLSSSEISSTSSRFSRLPLHTFHRTLAGKKRKGYGSNPANSVSARQSRPQSSKSKPAAESSCHRSPGLPSLDPIDEESDFVDDMVHEQREEIKKLGWGKFLEFNLQALESRDLYCWLMQKVHLSSMALRLPNGKVLPITENVVNLVLGVPKGGGSLPHHTSAEVTAAASEFRMALEQTNQKITIYRLQQEIRKHRVDDVSMKCFFMIVFSKLLFPSTSNHTSVKDIRLTMDIEKFGEINWCRAIVQDIHEAALHWQTRNRTSNSPSINGCAAFVIVSK</sequence>
<name>A0A3L6SKX3_PANMI</name>
<dbReference type="STRING" id="4540.A0A3L6SKX3"/>
<feature type="region of interest" description="Disordered" evidence="1">
    <location>
        <begin position="110"/>
        <end position="158"/>
    </location>
</feature>
<keyword evidence="3" id="KW-1185">Reference proteome</keyword>
<protein>
    <submittedName>
        <fullName evidence="2">Uncharacterized protein</fullName>
    </submittedName>
</protein>
<dbReference type="EMBL" id="PQIB02000004">
    <property type="protein sequence ID" value="RLN22464.1"/>
    <property type="molecule type" value="Genomic_DNA"/>
</dbReference>
<dbReference type="Proteomes" id="UP000275267">
    <property type="component" value="Unassembled WGS sequence"/>
</dbReference>